<proteinExistence type="predicted"/>
<reference evidence="1 2" key="1">
    <citation type="journal article" date="2017" name="Curr. Biol.">
        <title>The Evolution of Venom by Co-option of Single-Copy Genes.</title>
        <authorList>
            <person name="Martinson E.O."/>
            <person name="Mrinalini"/>
            <person name="Kelkar Y.D."/>
            <person name="Chang C.H."/>
            <person name="Werren J.H."/>
        </authorList>
    </citation>
    <scope>NUCLEOTIDE SEQUENCE [LARGE SCALE GENOMIC DNA]</scope>
    <source>
        <strain evidence="1 2">Alberta</strain>
        <tissue evidence="1">Whole body</tissue>
    </source>
</reference>
<gene>
    <name evidence="1" type="ORF">TSAR_007113</name>
</gene>
<name>A0A232ERJ3_9HYME</name>
<accession>A0A232ERJ3</accession>
<evidence type="ECO:0000313" key="1">
    <source>
        <dbReference type="EMBL" id="OXU20984.1"/>
    </source>
</evidence>
<sequence>AVVSYSRGVKILCTIQDNVVVDKNKLLPFTGFQDTLCSIIYCDDACAFKKRSDKKVTELQDLLRHKAEKV</sequence>
<comment type="caution">
    <text evidence="1">The sequence shown here is derived from an EMBL/GenBank/DDBJ whole genome shotgun (WGS) entry which is preliminary data.</text>
</comment>
<evidence type="ECO:0000313" key="2">
    <source>
        <dbReference type="Proteomes" id="UP000215335"/>
    </source>
</evidence>
<dbReference type="Proteomes" id="UP000215335">
    <property type="component" value="Unassembled WGS sequence"/>
</dbReference>
<feature type="non-terminal residue" evidence="1">
    <location>
        <position position="1"/>
    </location>
</feature>
<protein>
    <submittedName>
        <fullName evidence="1">Uncharacterized protein</fullName>
    </submittedName>
</protein>
<dbReference type="AlphaFoldDB" id="A0A232ERJ3"/>
<dbReference type="EMBL" id="NNAY01002585">
    <property type="protein sequence ID" value="OXU20984.1"/>
    <property type="molecule type" value="Genomic_DNA"/>
</dbReference>
<keyword evidence="2" id="KW-1185">Reference proteome</keyword>
<organism evidence="1 2">
    <name type="scientific">Trichomalopsis sarcophagae</name>
    <dbReference type="NCBI Taxonomy" id="543379"/>
    <lineage>
        <taxon>Eukaryota</taxon>
        <taxon>Metazoa</taxon>
        <taxon>Ecdysozoa</taxon>
        <taxon>Arthropoda</taxon>
        <taxon>Hexapoda</taxon>
        <taxon>Insecta</taxon>
        <taxon>Pterygota</taxon>
        <taxon>Neoptera</taxon>
        <taxon>Endopterygota</taxon>
        <taxon>Hymenoptera</taxon>
        <taxon>Apocrita</taxon>
        <taxon>Proctotrupomorpha</taxon>
        <taxon>Chalcidoidea</taxon>
        <taxon>Pteromalidae</taxon>
        <taxon>Pteromalinae</taxon>
        <taxon>Trichomalopsis</taxon>
    </lineage>
</organism>